<name>A0A1D2MFC6_ORCCI</name>
<keyword evidence="3" id="KW-1185">Reference proteome</keyword>
<feature type="region of interest" description="Disordered" evidence="1">
    <location>
        <begin position="221"/>
        <end position="269"/>
    </location>
</feature>
<comment type="caution">
    <text evidence="2">The sequence shown here is derived from an EMBL/GenBank/DDBJ whole genome shotgun (WGS) entry which is preliminary data.</text>
</comment>
<feature type="compositionally biased region" description="Polar residues" evidence="1">
    <location>
        <begin position="227"/>
        <end position="247"/>
    </location>
</feature>
<feature type="region of interest" description="Disordered" evidence="1">
    <location>
        <begin position="319"/>
        <end position="356"/>
    </location>
</feature>
<protein>
    <submittedName>
        <fullName evidence="2">Uncharacterized protein</fullName>
    </submittedName>
</protein>
<proteinExistence type="predicted"/>
<dbReference type="Proteomes" id="UP000094527">
    <property type="component" value="Unassembled WGS sequence"/>
</dbReference>
<gene>
    <name evidence="2" type="ORF">Ocin01_14963</name>
</gene>
<sequence>MSVKKTESTVPTLHKKSTCTATISTPNEEELGCIVTDLRKPCTAPTGQSLETASEANVPLSSVWKTSQTRLLDETSNLELLKQLKFQHQYLKYCQEQGKVNKNVELTKFISSWVLSSEALLPNSSLYDMVLQPNSQQPLRENEKSSRFTMPRRISREQGKPHKAKSQPLLATLTENRNKTHHLTNSKSIGRFISAKGPPPSAGSSQATIKLQKNLNPRSEKLAFSQAERSSNNARASKSCVTNFSRTQKPKRSISSSSGRSSKIPQRDFVDPFPGKVKITKSSFKRLSSIPAVIGVPSALITYADKQQLQRGFKNAMLGAKKEKSAPTSPNMKRYTPLGENRSGKPQSRKLKSDYSPTRVIKSEKASLSSHFQTMDSFKKADESFLSTVSTAFSGLFRKPNFQELDDLSLKFTISHETLESVQLPATTGRDNNVGEFWLGCDYETERSEYEKPTGEVSFSDPIAIVITVSSTDLPETNHLKV</sequence>
<feature type="compositionally biased region" description="Low complexity" evidence="1">
    <location>
        <begin position="253"/>
        <end position="264"/>
    </location>
</feature>
<evidence type="ECO:0000256" key="1">
    <source>
        <dbReference type="SAM" id="MobiDB-lite"/>
    </source>
</evidence>
<evidence type="ECO:0000313" key="3">
    <source>
        <dbReference type="Proteomes" id="UP000094527"/>
    </source>
</evidence>
<feature type="region of interest" description="Disordered" evidence="1">
    <location>
        <begin position="179"/>
        <end position="207"/>
    </location>
</feature>
<reference evidence="2 3" key="1">
    <citation type="journal article" date="2016" name="Genome Biol. Evol.">
        <title>Gene Family Evolution Reflects Adaptation to Soil Environmental Stressors in the Genome of the Collembolan Orchesella cincta.</title>
        <authorList>
            <person name="Faddeeva-Vakhrusheva A."/>
            <person name="Derks M.F."/>
            <person name="Anvar S.Y."/>
            <person name="Agamennone V."/>
            <person name="Suring W."/>
            <person name="Smit S."/>
            <person name="van Straalen N.M."/>
            <person name="Roelofs D."/>
        </authorList>
    </citation>
    <scope>NUCLEOTIDE SEQUENCE [LARGE SCALE GENOMIC DNA]</scope>
    <source>
        <tissue evidence="2">Mixed pool</tissue>
    </source>
</reference>
<feature type="region of interest" description="Disordered" evidence="1">
    <location>
        <begin position="133"/>
        <end position="165"/>
    </location>
</feature>
<dbReference type="EMBL" id="LJIJ01001446">
    <property type="protein sequence ID" value="ODM91715.1"/>
    <property type="molecule type" value="Genomic_DNA"/>
</dbReference>
<organism evidence="2 3">
    <name type="scientific">Orchesella cincta</name>
    <name type="common">Springtail</name>
    <name type="synonym">Podura cincta</name>
    <dbReference type="NCBI Taxonomy" id="48709"/>
    <lineage>
        <taxon>Eukaryota</taxon>
        <taxon>Metazoa</taxon>
        <taxon>Ecdysozoa</taxon>
        <taxon>Arthropoda</taxon>
        <taxon>Hexapoda</taxon>
        <taxon>Collembola</taxon>
        <taxon>Entomobryomorpha</taxon>
        <taxon>Entomobryoidea</taxon>
        <taxon>Orchesellidae</taxon>
        <taxon>Orchesellinae</taxon>
        <taxon>Orchesella</taxon>
    </lineage>
</organism>
<evidence type="ECO:0000313" key="2">
    <source>
        <dbReference type="EMBL" id="ODM91715.1"/>
    </source>
</evidence>
<dbReference type="AlphaFoldDB" id="A0A1D2MFC6"/>
<accession>A0A1D2MFC6</accession>